<dbReference type="PANTHER" id="PTHR43214">
    <property type="entry name" value="TWO-COMPONENT RESPONSE REGULATOR"/>
    <property type="match status" value="1"/>
</dbReference>
<dbReference type="PROSITE" id="PS00622">
    <property type="entry name" value="HTH_LUXR_1"/>
    <property type="match status" value="1"/>
</dbReference>
<evidence type="ECO:0000256" key="4">
    <source>
        <dbReference type="ARBA" id="ARBA00023163"/>
    </source>
</evidence>
<evidence type="ECO:0000313" key="9">
    <source>
        <dbReference type="EMBL" id="GAA2379636.1"/>
    </source>
</evidence>
<evidence type="ECO:0000256" key="1">
    <source>
        <dbReference type="ARBA" id="ARBA00022553"/>
    </source>
</evidence>
<dbReference type="Pfam" id="PF00196">
    <property type="entry name" value="GerE"/>
    <property type="match status" value="1"/>
</dbReference>
<dbReference type="CDD" id="cd06170">
    <property type="entry name" value="LuxR_C_like"/>
    <property type="match status" value="1"/>
</dbReference>
<feature type="domain" description="Response regulatory" evidence="8">
    <location>
        <begin position="24"/>
        <end position="140"/>
    </location>
</feature>
<organism evidence="9 10">
    <name type="scientific">Streptomyces coeruleofuscus</name>
    <dbReference type="NCBI Taxonomy" id="66879"/>
    <lineage>
        <taxon>Bacteria</taxon>
        <taxon>Bacillati</taxon>
        <taxon>Actinomycetota</taxon>
        <taxon>Actinomycetes</taxon>
        <taxon>Kitasatosporales</taxon>
        <taxon>Streptomycetaceae</taxon>
        <taxon>Streptomyces</taxon>
    </lineage>
</organism>
<dbReference type="InterPro" id="IPR058245">
    <property type="entry name" value="NreC/VraR/RcsB-like_REC"/>
</dbReference>
<dbReference type="PANTHER" id="PTHR43214:SF24">
    <property type="entry name" value="TRANSCRIPTIONAL REGULATORY PROTEIN NARL-RELATED"/>
    <property type="match status" value="1"/>
</dbReference>
<keyword evidence="2" id="KW-0805">Transcription regulation</keyword>
<feature type="region of interest" description="Disordered" evidence="6">
    <location>
        <begin position="1"/>
        <end position="20"/>
    </location>
</feature>
<gene>
    <name evidence="9" type="ORF">GCM10010255_00390</name>
</gene>
<dbReference type="Gene3D" id="3.40.50.2300">
    <property type="match status" value="1"/>
</dbReference>
<reference evidence="9 10" key="1">
    <citation type="journal article" date="2019" name="Int. J. Syst. Evol. Microbiol.">
        <title>The Global Catalogue of Microorganisms (GCM) 10K type strain sequencing project: providing services to taxonomists for standard genome sequencing and annotation.</title>
        <authorList>
            <consortium name="The Broad Institute Genomics Platform"/>
            <consortium name="The Broad Institute Genome Sequencing Center for Infectious Disease"/>
            <person name="Wu L."/>
            <person name="Ma J."/>
        </authorList>
    </citation>
    <scope>NUCLEOTIDE SEQUENCE [LARGE SCALE GENOMIC DNA]</scope>
    <source>
        <strain evidence="9 10">JCM 4358</strain>
    </source>
</reference>
<protein>
    <submittedName>
        <fullName evidence="9">Response regulator transcription factor</fullName>
    </submittedName>
</protein>
<evidence type="ECO:0000259" key="8">
    <source>
        <dbReference type="PROSITE" id="PS50110"/>
    </source>
</evidence>
<accession>A0ABN3HGF7</accession>
<dbReference type="RefSeq" id="WP_086852069.1">
    <property type="nucleotide sequence ID" value="NZ_BAAASE010000001.1"/>
</dbReference>
<dbReference type="SMART" id="SM00448">
    <property type="entry name" value="REC"/>
    <property type="match status" value="1"/>
</dbReference>
<sequence>MSTPVTPGSPPNATRPPNARSPIRVLLADDHTLVRRGVRLILDGEPDLTVVAEAGDGAEAVARARDTEVDLAVLDVAMPRMTGLQAARELSRRLPALHILILTMYDNEEYFFEALRAGASGYVLKSVADRDLVEACRAAVRDEPFIYPGAERALVRSYLERLHRGDGLPERAITEREEEILKLVAEGHTSKEIGELLFISAKTVERHRANLLQKLGMRDRLELTRYAIRAGLIEA</sequence>
<dbReference type="SUPFAM" id="SSF46894">
    <property type="entry name" value="C-terminal effector domain of the bipartite response regulators"/>
    <property type="match status" value="1"/>
</dbReference>
<dbReference type="EMBL" id="BAAASE010000001">
    <property type="protein sequence ID" value="GAA2379636.1"/>
    <property type="molecule type" value="Genomic_DNA"/>
</dbReference>
<keyword evidence="3" id="KW-0238">DNA-binding</keyword>
<dbReference type="PROSITE" id="PS50110">
    <property type="entry name" value="RESPONSE_REGULATORY"/>
    <property type="match status" value="1"/>
</dbReference>
<evidence type="ECO:0000259" key="7">
    <source>
        <dbReference type="PROSITE" id="PS50043"/>
    </source>
</evidence>
<feature type="domain" description="HTH luxR-type" evidence="7">
    <location>
        <begin position="166"/>
        <end position="231"/>
    </location>
</feature>
<dbReference type="InterPro" id="IPR001789">
    <property type="entry name" value="Sig_transdc_resp-reg_receiver"/>
</dbReference>
<evidence type="ECO:0000256" key="2">
    <source>
        <dbReference type="ARBA" id="ARBA00023015"/>
    </source>
</evidence>
<evidence type="ECO:0000256" key="5">
    <source>
        <dbReference type="PROSITE-ProRule" id="PRU00169"/>
    </source>
</evidence>
<dbReference type="InterPro" id="IPR039420">
    <property type="entry name" value="WalR-like"/>
</dbReference>
<dbReference type="SMART" id="SM00421">
    <property type="entry name" value="HTH_LUXR"/>
    <property type="match status" value="1"/>
</dbReference>
<dbReference type="CDD" id="cd17535">
    <property type="entry name" value="REC_NarL-like"/>
    <property type="match status" value="1"/>
</dbReference>
<dbReference type="Proteomes" id="UP001499986">
    <property type="component" value="Unassembled WGS sequence"/>
</dbReference>
<evidence type="ECO:0000256" key="3">
    <source>
        <dbReference type="ARBA" id="ARBA00023125"/>
    </source>
</evidence>
<dbReference type="Pfam" id="PF00072">
    <property type="entry name" value="Response_reg"/>
    <property type="match status" value="1"/>
</dbReference>
<comment type="caution">
    <text evidence="9">The sequence shown here is derived from an EMBL/GenBank/DDBJ whole genome shotgun (WGS) entry which is preliminary data.</text>
</comment>
<evidence type="ECO:0000313" key="10">
    <source>
        <dbReference type="Proteomes" id="UP001499986"/>
    </source>
</evidence>
<dbReference type="SUPFAM" id="SSF52172">
    <property type="entry name" value="CheY-like"/>
    <property type="match status" value="1"/>
</dbReference>
<dbReference type="InterPro" id="IPR011006">
    <property type="entry name" value="CheY-like_superfamily"/>
</dbReference>
<dbReference type="PRINTS" id="PR00038">
    <property type="entry name" value="HTHLUXR"/>
</dbReference>
<keyword evidence="4" id="KW-0804">Transcription</keyword>
<name>A0ABN3HGF7_9ACTN</name>
<dbReference type="InterPro" id="IPR000792">
    <property type="entry name" value="Tscrpt_reg_LuxR_C"/>
</dbReference>
<keyword evidence="1 5" id="KW-0597">Phosphoprotein</keyword>
<proteinExistence type="predicted"/>
<dbReference type="PROSITE" id="PS50043">
    <property type="entry name" value="HTH_LUXR_2"/>
    <property type="match status" value="1"/>
</dbReference>
<dbReference type="InterPro" id="IPR016032">
    <property type="entry name" value="Sig_transdc_resp-reg_C-effctor"/>
</dbReference>
<keyword evidence="10" id="KW-1185">Reference proteome</keyword>
<evidence type="ECO:0000256" key="6">
    <source>
        <dbReference type="SAM" id="MobiDB-lite"/>
    </source>
</evidence>
<feature type="modified residue" description="4-aspartylphosphate" evidence="5">
    <location>
        <position position="75"/>
    </location>
</feature>